<keyword evidence="3 6" id="KW-0812">Transmembrane</keyword>
<comment type="similarity">
    <text evidence="2">Belongs to the GtrA family.</text>
</comment>
<evidence type="ECO:0000256" key="6">
    <source>
        <dbReference type="SAM" id="Phobius"/>
    </source>
</evidence>
<organism evidence="8 9">
    <name type="scientific">Candidatus Sungbacteria bacterium RIFCSPHIGHO2_02_FULL_49_20</name>
    <dbReference type="NCBI Taxonomy" id="1802272"/>
    <lineage>
        <taxon>Bacteria</taxon>
        <taxon>Candidatus Sungiibacteriota</taxon>
    </lineage>
</organism>
<sequence length="209" mass="22324">MNKKDIFIGLVVGFVIGLLLIPTLGNISALQKIQALLGGSKSLLYVILLVALPIGAALGITVAGFIGRGAPVIWQIAKFGLVGVLNTALTFGVLNILIWTTGIDKGNGFAALNVIAFIIAVTNSYFWNKHWVFTGGRHQQAEQFVEFIIISVIAAGVVAGIGKVMTEYVSPVGGLNSVQWANVVTAIGVVFSMVWNFLGYKFIVFKKKD</sequence>
<reference evidence="8 9" key="1">
    <citation type="journal article" date="2016" name="Nat. Commun.">
        <title>Thousands of microbial genomes shed light on interconnected biogeochemical processes in an aquifer system.</title>
        <authorList>
            <person name="Anantharaman K."/>
            <person name="Brown C.T."/>
            <person name="Hug L.A."/>
            <person name="Sharon I."/>
            <person name="Castelle C.J."/>
            <person name="Probst A.J."/>
            <person name="Thomas B.C."/>
            <person name="Singh A."/>
            <person name="Wilkins M.J."/>
            <person name="Karaoz U."/>
            <person name="Brodie E.L."/>
            <person name="Williams K.H."/>
            <person name="Hubbard S.S."/>
            <person name="Banfield J.F."/>
        </authorList>
    </citation>
    <scope>NUCLEOTIDE SEQUENCE [LARGE SCALE GENOMIC DNA]</scope>
</reference>
<accession>A0A1G2KSI4</accession>
<dbReference type="EMBL" id="MHQK01000002">
    <property type="protein sequence ID" value="OHA02386.1"/>
    <property type="molecule type" value="Genomic_DNA"/>
</dbReference>
<feature type="transmembrane region" description="Helical" evidence="6">
    <location>
        <begin position="147"/>
        <end position="166"/>
    </location>
</feature>
<name>A0A1G2KSI4_9BACT</name>
<comment type="subcellular location">
    <subcellularLocation>
        <location evidence="1">Membrane</location>
        <topology evidence="1">Multi-pass membrane protein</topology>
    </subcellularLocation>
</comment>
<dbReference type="GO" id="GO:0000271">
    <property type="term" value="P:polysaccharide biosynthetic process"/>
    <property type="evidence" value="ECO:0007669"/>
    <property type="project" value="InterPro"/>
</dbReference>
<dbReference type="PANTHER" id="PTHR38459">
    <property type="entry name" value="PROPHAGE BACTOPRENOL-LINKED GLUCOSE TRANSLOCASE HOMOLOG"/>
    <property type="match status" value="1"/>
</dbReference>
<dbReference type="AlphaFoldDB" id="A0A1G2KSI4"/>
<dbReference type="PANTHER" id="PTHR38459:SF1">
    <property type="entry name" value="PROPHAGE BACTOPRENOL-LINKED GLUCOSE TRANSLOCASE HOMOLOG"/>
    <property type="match status" value="1"/>
</dbReference>
<dbReference type="Pfam" id="PF04138">
    <property type="entry name" value="GtrA_DPMS_TM"/>
    <property type="match status" value="1"/>
</dbReference>
<feature type="transmembrane region" description="Helical" evidence="6">
    <location>
        <begin position="79"/>
        <end position="102"/>
    </location>
</feature>
<feature type="domain" description="GtrA/DPMS transmembrane" evidence="7">
    <location>
        <begin position="78"/>
        <end position="205"/>
    </location>
</feature>
<feature type="transmembrane region" description="Helical" evidence="6">
    <location>
        <begin position="7"/>
        <end position="30"/>
    </location>
</feature>
<keyword evidence="4 6" id="KW-1133">Transmembrane helix</keyword>
<gene>
    <name evidence="8" type="ORF">A3C12_01805</name>
</gene>
<feature type="transmembrane region" description="Helical" evidence="6">
    <location>
        <begin position="178"/>
        <end position="198"/>
    </location>
</feature>
<evidence type="ECO:0000313" key="9">
    <source>
        <dbReference type="Proteomes" id="UP000178710"/>
    </source>
</evidence>
<evidence type="ECO:0000256" key="4">
    <source>
        <dbReference type="ARBA" id="ARBA00022989"/>
    </source>
</evidence>
<feature type="transmembrane region" description="Helical" evidence="6">
    <location>
        <begin position="42"/>
        <end position="67"/>
    </location>
</feature>
<comment type="caution">
    <text evidence="8">The sequence shown here is derived from an EMBL/GenBank/DDBJ whole genome shotgun (WGS) entry which is preliminary data.</text>
</comment>
<evidence type="ECO:0000256" key="1">
    <source>
        <dbReference type="ARBA" id="ARBA00004141"/>
    </source>
</evidence>
<evidence type="ECO:0000256" key="2">
    <source>
        <dbReference type="ARBA" id="ARBA00009399"/>
    </source>
</evidence>
<dbReference type="InterPro" id="IPR007267">
    <property type="entry name" value="GtrA_DPMS_TM"/>
</dbReference>
<evidence type="ECO:0000256" key="5">
    <source>
        <dbReference type="ARBA" id="ARBA00023136"/>
    </source>
</evidence>
<keyword evidence="5 6" id="KW-0472">Membrane</keyword>
<evidence type="ECO:0000313" key="8">
    <source>
        <dbReference type="EMBL" id="OHA02386.1"/>
    </source>
</evidence>
<evidence type="ECO:0000259" key="7">
    <source>
        <dbReference type="Pfam" id="PF04138"/>
    </source>
</evidence>
<protein>
    <recommendedName>
        <fullName evidence="7">GtrA/DPMS transmembrane domain-containing protein</fullName>
    </recommendedName>
</protein>
<evidence type="ECO:0000256" key="3">
    <source>
        <dbReference type="ARBA" id="ARBA00022692"/>
    </source>
</evidence>
<dbReference type="Proteomes" id="UP000178710">
    <property type="component" value="Unassembled WGS sequence"/>
</dbReference>
<dbReference type="InterPro" id="IPR051401">
    <property type="entry name" value="GtrA_CellWall_Glycosyl"/>
</dbReference>
<feature type="transmembrane region" description="Helical" evidence="6">
    <location>
        <begin position="108"/>
        <end position="126"/>
    </location>
</feature>
<dbReference type="GO" id="GO:0005886">
    <property type="term" value="C:plasma membrane"/>
    <property type="evidence" value="ECO:0007669"/>
    <property type="project" value="TreeGrafter"/>
</dbReference>
<proteinExistence type="inferred from homology"/>